<dbReference type="InterPro" id="IPR029058">
    <property type="entry name" value="AB_hydrolase_fold"/>
</dbReference>
<reference evidence="3" key="1">
    <citation type="submission" date="2019-03" db="EMBL/GenBank/DDBJ databases">
        <title>Single cell metagenomics reveals metabolic interactions within the superorganism composed of flagellate Streblomastix strix and complex community of Bacteroidetes bacteria on its surface.</title>
        <authorList>
            <person name="Treitli S.C."/>
            <person name="Kolisko M."/>
            <person name="Husnik F."/>
            <person name="Keeling P."/>
            <person name="Hampl V."/>
        </authorList>
    </citation>
    <scope>NUCLEOTIDE SEQUENCE</scope>
    <source>
        <strain evidence="3">STM</strain>
    </source>
</reference>
<dbReference type="InterPro" id="IPR050300">
    <property type="entry name" value="GDXG_lipolytic_enzyme"/>
</dbReference>
<dbReference type="AlphaFoldDB" id="A0A5J4S545"/>
<organism evidence="3">
    <name type="scientific">termite gut metagenome</name>
    <dbReference type="NCBI Taxonomy" id="433724"/>
    <lineage>
        <taxon>unclassified sequences</taxon>
        <taxon>metagenomes</taxon>
        <taxon>organismal metagenomes</taxon>
    </lineage>
</organism>
<gene>
    <name evidence="3" type="ORF">EZS27_010901</name>
</gene>
<dbReference type="PANTHER" id="PTHR48081:SF6">
    <property type="entry name" value="PEPTIDASE S9 PROLYL OLIGOPEPTIDASE CATALYTIC DOMAIN-CONTAINING PROTEIN"/>
    <property type="match status" value="1"/>
</dbReference>
<keyword evidence="1 3" id="KW-0378">Hydrolase</keyword>
<dbReference type="EMBL" id="SNRY01000400">
    <property type="protein sequence ID" value="KAA6341277.1"/>
    <property type="molecule type" value="Genomic_DNA"/>
</dbReference>
<evidence type="ECO:0000259" key="2">
    <source>
        <dbReference type="Pfam" id="PF20434"/>
    </source>
</evidence>
<comment type="caution">
    <text evidence="3">The sequence shown here is derived from an EMBL/GenBank/DDBJ whole genome shotgun (WGS) entry which is preliminary data.</text>
</comment>
<name>A0A5J4S545_9ZZZZ</name>
<dbReference type="Gene3D" id="3.40.50.1820">
    <property type="entry name" value="alpha/beta hydrolase"/>
    <property type="match status" value="1"/>
</dbReference>
<dbReference type="InterPro" id="IPR049492">
    <property type="entry name" value="BD-FAE-like_dom"/>
</dbReference>
<protein>
    <submittedName>
        <fullName evidence="3">Acetylxylan esterase</fullName>
        <ecNumber evidence="3">3.1.1.72</ecNumber>
    </submittedName>
</protein>
<proteinExistence type="predicted"/>
<dbReference type="Pfam" id="PF20434">
    <property type="entry name" value="BD-FAE"/>
    <property type="match status" value="1"/>
</dbReference>
<dbReference type="PANTHER" id="PTHR48081">
    <property type="entry name" value="AB HYDROLASE SUPERFAMILY PROTEIN C4A8.06C"/>
    <property type="match status" value="1"/>
</dbReference>
<accession>A0A5J4S545</accession>
<feature type="domain" description="BD-FAE-like" evidence="2">
    <location>
        <begin position="34"/>
        <end position="137"/>
    </location>
</feature>
<dbReference type="SUPFAM" id="SSF53474">
    <property type="entry name" value="alpha/beta-Hydrolases"/>
    <property type="match status" value="1"/>
</dbReference>
<sequence length="259" mass="29201">MKKVIATLLTVLFMGNINAQTLIKLGEDNSEITIYLPEDSVNKHKAVIVCPGGGYNHLAMQHEGHQVAEWLKEQGYAGIVLKYRLPEKQYKNFPLEDVQNAFRYVRSQAKEWNIKKVGIAGFSAGGHLAATASTHYTDSIIRPDFSILVYPVISMEKEFRHEGSCISLLGNNPSETDLYNYSNEKQINAQTPPAILLLSDDDKTVVPQNSILYYQALKRNNISATLYIFPTGGHGWGMKNTFQYKKEMLTLLKSWLDDI</sequence>
<evidence type="ECO:0000256" key="1">
    <source>
        <dbReference type="ARBA" id="ARBA00022801"/>
    </source>
</evidence>
<dbReference type="GO" id="GO:0046555">
    <property type="term" value="F:acetylxylan esterase activity"/>
    <property type="evidence" value="ECO:0007669"/>
    <property type="project" value="UniProtKB-EC"/>
</dbReference>
<evidence type="ECO:0000313" key="3">
    <source>
        <dbReference type="EMBL" id="KAA6341277.1"/>
    </source>
</evidence>
<dbReference type="EC" id="3.1.1.72" evidence="3"/>